<proteinExistence type="inferred from homology"/>
<comment type="similarity">
    <text evidence="10">Belongs to the CDP-alcohol phosphatidyltransferase class-I family.</text>
</comment>
<dbReference type="PANTHER" id="PTHR14269">
    <property type="entry name" value="CDP-DIACYLGLYCEROL--GLYCEROL-3-PHOSPHATE 3-PHOSPHATIDYLTRANSFERASE-RELATED"/>
    <property type="match status" value="1"/>
</dbReference>
<evidence type="ECO:0000256" key="9">
    <source>
        <dbReference type="ARBA" id="ARBA00023264"/>
    </source>
</evidence>
<dbReference type="GO" id="GO:0043337">
    <property type="term" value="F:cardiolipin synthase (CMP-forming)"/>
    <property type="evidence" value="ECO:0007669"/>
    <property type="project" value="UniProtKB-EC"/>
</dbReference>
<evidence type="ECO:0000256" key="3">
    <source>
        <dbReference type="ARBA" id="ARBA00022679"/>
    </source>
</evidence>
<evidence type="ECO:0000256" key="2">
    <source>
        <dbReference type="ARBA" id="ARBA00022516"/>
    </source>
</evidence>
<keyword evidence="5 12" id="KW-1133">Transmembrane helix</keyword>
<evidence type="ECO:0000256" key="7">
    <source>
        <dbReference type="ARBA" id="ARBA00023136"/>
    </source>
</evidence>
<evidence type="ECO:0000313" key="13">
    <source>
        <dbReference type="EMBL" id="WFD01277.1"/>
    </source>
</evidence>
<evidence type="ECO:0000256" key="10">
    <source>
        <dbReference type="RuleBase" id="RU003750"/>
    </source>
</evidence>
<accession>A0AAJ6CL08</accession>
<evidence type="ECO:0000256" key="1">
    <source>
        <dbReference type="ARBA" id="ARBA00004141"/>
    </source>
</evidence>
<keyword evidence="2" id="KW-0444">Lipid biosynthesis</keyword>
<keyword evidence="6" id="KW-0443">Lipid metabolism</keyword>
<dbReference type="InterPro" id="IPR048254">
    <property type="entry name" value="CDP_ALCOHOL_P_TRANSF_CS"/>
</dbReference>
<feature type="region of interest" description="Disordered" evidence="11">
    <location>
        <begin position="47"/>
        <end position="133"/>
    </location>
</feature>
<keyword evidence="3 10" id="KW-0808">Transferase</keyword>
<dbReference type="GO" id="GO:0016020">
    <property type="term" value="C:membrane"/>
    <property type="evidence" value="ECO:0007669"/>
    <property type="project" value="UniProtKB-SubCell"/>
</dbReference>
<evidence type="ECO:0000256" key="4">
    <source>
        <dbReference type="ARBA" id="ARBA00022692"/>
    </source>
</evidence>
<feature type="compositionally biased region" description="Polar residues" evidence="11">
    <location>
        <begin position="111"/>
        <end position="121"/>
    </location>
</feature>
<dbReference type="AlphaFoldDB" id="A0AAJ6CL08"/>
<dbReference type="Pfam" id="PF01066">
    <property type="entry name" value="CDP-OH_P_transf"/>
    <property type="match status" value="1"/>
</dbReference>
<dbReference type="PANTHER" id="PTHR14269:SF60">
    <property type="entry name" value="CARDIOLIPIN SYNTHASE (CMP-FORMING)"/>
    <property type="match status" value="1"/>
</dbReference>
<dbReference type="InterPro" id="IPR050324">
    <property type="entry name" value="CDP-alcohol_PTase-I"/>
</dbReference>
<evidence type="ECO:0000256" key="6">
    <source>
        <dbReference type="ARBA" id="ARBA00023098"/>
    </source>
</evidence>
<protein>
    <submittedName>
        <fullName evidence="13">Cardiolipin synthase (CMP-forming)</fullName>
        <ecNumber evidence="13">2.7.8.41</ecNumber>
    </submittedName>
</protein>
<evidence type="ECO:0000256" key="11">
    <source>
        <dbReference type="SAM" id="MobiDB-lite"/>
    </source>
</evidence>
<dbReference type="GO" id="GO:0005739">
    <property type="term" value="C:mitochondrion"/>
    <property type="evidence" value="ECO:0007669"/>
    <property type="project" value="TreeGrafter"/>
</dbReference>
<organism evidence="13 14">
    <name type="scientific">Malassezia yamatoensis</name>
    <dbReference type="NCBI Taxonomy" id="253288"/>
    <lineage>
        <taxon>Eukaryota</taxon>
        <taxon>Fungi</taxon>
        <taxon>Dikarya</taxon>
        <taxon>Basidiomycota</taxon>
        <taxon>Ustilaginomycotina</taxon>
        <taxon>Malasseziomycetes</taxon>
        <taxon>Malasseziales</taxon>
        <taxon>Malasseziaceae</taxon>
        <taxon>Malassezia</taxon>
    </lineage>
</organism>
<gene>
    <name evidence="13" type="ORF">MYAM1_004039</name>
</gene>
<keyword evidence="14" id="KW-1185">Reference proteome</keyword>
<evidence type="ECO:0000256" key="8">
    <source>
        <dbReference type="ARBA" id="ARBA00023209"/>
    </source>
</evidence>
<dbReference type="InterPro" id="IPR000462">
    <property type="entry name" value="CDP-OH_P_trans"/>
</dbReference>
<keyword evidence="7 12" id="KW-0472">Membrane</keyword>
<dbReference type="EC" id="2.7.8.41" evidence="13"/>
<reference evidence="13 14" key="1">
    <citation type="submission" date="2023-03" db="EMBL/GenBank/DDBJ databases">
        <title>Mating type loci evolution in Malassezia.</title>
        <authorList>
            <person name="Coelho M.A."/>
        </authorList>
    </citation>
    <scope>NUCLEOTIDE SEQUENCE [LARGE SCALE GENOMIC DNA]</scope>
    <source>
        <strain evidence="13 14">CBS 9725</strain>
    </source>
</reference>
<sequence length="343" mass="38875">MLSFNVVRVHPVWGRCIQRKIKPYIATSEPVRILRWNSNNPCHSLWGQRSIGTSSRHKIHTPDPIDPVSRSQSKASEKRAHYQAQQESDKNIDQQQVSTKDSASPKAEVNANANSDTNANLAPNDPTPKKSSVKKVAEDLYTLPNVLTATRIAMCPVIGWAVMTERPFWAVGLLSVAAATDLLDGWIARRWKSYTVFGSIADPAADKLLMATMVVSLSASGQMPMWLALVILGRDVYLMLLAFYLRFRSLPKPRTFARYWDPRYPSVHVSPTQLSKYNTFLQLLLVAALTVYPCLPEEYQIHPHVQRTKQVLEWTVAITTIWTGLQYAFTRRSVRYLHVRSET</sequence>
<feature type="compositionally biased region" description="Polar residues" evidence="11">
    <location>
        <begin position="93"/>
        <end position="102"/>
    </location>
</feature>
<dbReference type="EMBL" id="CP119950">
    <property type="protein sequence ID" value="WFD01277.1"/>
    <property type="molecule type" value="Genomic_DNA"/>
</dbReference>
<keyword evidence="4 12" id="KW-0812">Transmembrane</keyword>
<name>A0AAJ6CL08_9BASI</name>
<dbReference type="InterPro" id="IPR043130">
    <property type="entry name" value="CDP-OH_PTrfase_TM_dom"/>
</dbReference>
<keyword evidence="8" id="KW-0594">Phospholipid biosynthesis</keyword>
<dbReference type="GO" id="GO:0032049">
    <property type="term" value="P:cardiolipin biosynthetic process"/>
    <property type="evidence" value="ECO:0007669"/>
    <property type="project" value="TreeGrafter"/>
</dbReference>
<evidence type="ECO:0000256" key="12">
    <source>
        <dbReference type="SAM" id="Phobius"/>
    </source>
</evidence>
<feature type="transmembrane region" description="Helical" evidence="12">
    <location>
        <begin position="225"/>
        <end position="245"/>
    </location>
</feature>
<dbReference type="Gene3D" id="1.20.120.1760">
    <property type="match status" value="1"/>
</dbReference>
<comment type="subcellular location">
    <subcellularLocation>
        <location evidence="1">Membrane</location>
        <topology evidence="1">Multi-pass membrane protein</topology>
    </subcellularLocation>
</comment>
<evidence type="ECO:0000313" key="14">
    <source>
        <dbReference type="Proteomes" id="UP001219567"/>
    </source>
</evidence>
<dbReference type="PROSITE" id="PS00379">
    <property type="entry name" value="CDP_ALCOHOL_P_TRANSF"/>
    <property type="match status" value="1"/>
</dbReference>
<dbReference type="Proteomes" id="UP001219567">
    <property type="component" value="Chromosome 8"/>
</dbReference>
<keyword evidence="9" id="KW-1208">Phospholipid metabolism</keyword>
<evidence type="ECO:0000256" key="5">
    <source>
        <dbReference type="ARBA" id="ARBA00022989"/>
    </source>
</evidence>